<name>A0A2W5FMK1_9BACT</name>
<sequence length="171" mass="18031">MREAVGLFHDMEQLQLAVKELERTEFPRDALSVLGTNQEAIEARFGNIDIEKLENAPIDKDAPVLSEEKTIGSGVMIAGSVYIGAMAAALAAGAITIPAIITAAIIGGAGGGAVGAVLAKILGNNYDADIEEQLKKGGLLLWVRTSGGENENKACEILRRYGADHVHVHEL</sequence>
<proteinExistence type="predicted"/>
<accession>A0A2W5FMK1</accession>
<feature type="transmembrane region" description="Helical" evidence="1">
    <location>
        <begin position="97"/>
        <end position="119"/>
    </location>
</feature>
<gene>
    <name evidence="2" type="ORF">DI586_06360</name>
</gene>
<dbReference type="EMBL" id="QFOT01000060">
    <property type="protein sequence ID" value="PZP55604.1"/>
    <property type="molecule type" value="Genomic_DNA"/>
</dbReference>
<protein>
    <recommendedName>
        <fullName evidence="4">DUF1269 domain-containing protein</fullName>
    </recommendedName>
</protein>
<keyword evidence="1" id="KW-1133">Transmembrane helix</keyword>
<keyword evidence="1" id="KW-0812">Transmembrane</keyword>
<feature type="transmembrane region" description="Helical" evidence="1">
    <location>
        <begin position="70"/>
        <end position="91"/>
    </location>
</feature>
<dbReference type="Proteomes" id="UP000249739">
    <property type="component" value="Unassembled WGS sequence"/>
</dbReference>
<dbReference type="AlphaFoldDB" id="A0A2W5FMK1"/>
<evidence type="ECO:0000256" key="1">
    <source>
        <dbReference type="SAM" id="Phobius"/>
    </source>
</evidence>
<organism evidence="2 3">
    <name type="scientific">Micavibrio aeruginosavorus</name>
    <dbReference type="NCBI Taxonomy" id="349221"/>
    <lineage>
        <taxon>Bacteria</taxon>
        <taxon>Pseudomonadati</taxon>
        <taxon>Bdellovibrionota</taxon>
        <taxon>Bdellovibrionia</taxon>
        <taxon>Bdellovibrionales</taxon>
        <taxon>Pseudobdellovibrionaceae</taxon>
        <taxon>Micavibrio</taxon>
    </lineage>
</organism>
<evidence type="ECO:0000313" key="3">
    <source>
        <dbReference type="Proteomes" id="UP000249739"/>
    </source>
</evidence>
<evidence type="ECO:0000313" key="2">
    <source>
        <dbReference type="EMBL" id="PZP55604.1"/>
    </source>
</evidence>
<keyword evidence="1" id="KW-0472">Membrane</keyword>
<reference evidence="2 3" key="1">
    <citation type="submission" date="2017-08" db="EMBL/GenBank/DDBJ databases">
        <title>Infants hospitalized years apart are colonized by the same room-sourced microbial strains.</title>
        <authorList>
            <person name="Brooks B."/>
            <person name="Olm M.R."/>
            <person name="Firek B.A."/>
            <person name="Baker R."/>
            <person name="Thomas B.C."/>
            <person name="Morowitz M.J."/>
            <person name="Banfield J.F."/>
        </authorList>
    </citation>
    <scope>NUCLEOTIDE SEQUENCE [LARGE SCALE GENOMIC DNA]</scope>
    <source>
        <strain evidence="2">S2_006_000_R2_64</strain>
    </source>
</reference>
<comment type="caution">
    <text evidence="2">The sequence shown here is derived from an EMBL/GenBank/DDBJ whole genome shotgun (WGS) entry which is preliminary data.</text>
</comment>
<evidence type="ECO:0008006" key="4">
    <source>
        <dbReference type="Google" id="ProtNLM"/>
    </source>
</evidence>